<evidence type="ECO:0000313" key="2">
    <source>
        <dbReference type="Proteomes" id="UP001057402"/>
    </source>
</evidence>
<evidence type="ECO:0000313" key="1">
    <source>
        <dbReference type="EMBL" id="KAI4388584.1"/>
    </source>
</evidence>
<keyword evidence="2" id="KW-1185">Reference proteome</keyword>
<comment type="caution">
    <text evidence="1">The sequence shown here is derived from an EMBL/GenBank/DDBJ whole genome shotgun (WGS) entry which is preliminary data.</text>
</comment>
<proteinExistence type="predicted"/>
<sequence length="3732" mass="410540">MKLKQKAVEVPQKIRSFIDNVTAVPLENIEDPLRCFVWEFDKGDFHHWVDLFNHFDLFFEQHVKSRKDLQLEDKFLGHDPPFPKAAVLQILRAIRIILENCANKHFCGSYEQHFSSLLASTDVDVVEACLQTLAAFLKKAVGKGSIRDATVKSKLFALSQGWGGKEQGLGLVACAAPGGCEQSACDLGCTLHFEFYEANEGLSAHQELEQATQGLHILHFPDIHTCLESDLELFSRLIEEYKVPCSLRFSLLTRLRFARAFSSLASRQQFTCIRLYAFIVLVKVSTDGDDLVSFFNSEPEFINELLELLSHEEAVPENIRILCLLSLVALCQDRSRQSAVLTAVSSSGYRGMLASLVQKAIDSVISGSSKWSVVFAEALLSLVTSLVTSSTGCSAMMEAGLIATLLPLLKDKNLQHLHLVCTAVHILEAFMDYSNPAAALFGELGGLDDIIVRLNEEVSHVDSGFKSHIENGTANGNSQVDAGTSRDLDNWQPLHSESLVSHHRKLLMKALLRVISLGTYAPGDTASIHGSFGSLLSRCLSVIFSRAKDFGGGVFSLAATVTSDLIHKDPTCFSVLDAAGLPSAFLDSILDGVVCSVEAIACIPHCLDALCLNNNGLQAVKDRNALRCFVKIFTSRAYLCALTADTSGSVSSGLDELLRHASALRGLAVDMLIEILGTISNIGSRAGCSSLSVSTDSLTLATSIPMETDTGSSQEGSLPQTNTSDSNAGSSMDDEFGHIEGFLPHCVSNIAHLLETVLQNAETCRTFVEKKGIEAVLQLLTLPVMPLSASLGYSLSIAFKNFSIQHTVSLARALCSFIKEQLRITDDLLEAVGSPSIMTAETNMREAVLRNFFILEGALSLSNYLLKVTTALFSEVGAADADVLKGIGRIYREIIWQLSVCASSKVEERSNLELEEENLETCPSAAVGTESDDNAIIPSMRYMNPVSLRNGSQSSWNGEREFISIVRSGEALRRRSRYAFTRIRGGRAGRHSESFDVDFPDQMISPETLSQDLKKKSPEVLVYEVVGKLALTLRSFFVAIVKGFTSSSRRRGDSGSLVSTSKVLGSALAKIFLEALTFTGHRTSEGLDMSLSVKCRYLGKVVDDMAAITVDSKRQTCNATMVNYFYVHGIFKELLATFDATSQLLWTPTYTVQTSRANHDKVVDERKLPCSPWLFDTLLSYCRELEYFVSSSLLLSSPTASQTLLLVEPASAGLSLGLFPLPRDPEVFVQMLQAQVMDVILTIWNHQMFPNCDPSLVSFIISLMTHVYSGTGDLKQSRDGTARGIGHRHRPPPLDEATISTIIEMGFTRARAEEALRRVETNSVEMAMEWLFTHAEDPVQDDDELARALALSLGSSSDSSKAESVDKLMDVTGDGVTKLPPIDDILSASTKFFGNSDVLSFAFVDLFATFCTRNNGIDRPKVVRYLILQLKLCQLEFPGETNTLCMISRILAALLSEDRHTRQVAAENGIVSPALEILLNFKYKKEWADETLVPKCTSALLLILDNMLQSEPRVRSDVVEGSFIGSLDSSSEKASLTAIAPFTENKTAMELTGIKPVTAEEKMFGRPTSFLTVEESHKLLEVCCDLIKEHVPALIMQAVLQICARLTKVHALALQFLEKGVLASLFTFPKVCFFHGYDTIASVIIRHLLEDPQTLQTAMELEIRQTISETRHAGHVSPKNFLETMMPVTLRDPAVFMKAAVSVCQLDASGGRNFIVLSKEKERSKPLAGEPGVVLVESGHASDNKGHDGSAKCVKVHKKVPANLIMVIDQLLDIVMKFHLHGQEDCLYESKCMDVDGSSVKTKGKMKIHDSGKSESEPDKSAALAKVTFVLKLLGEILLMYSHAVGVLLKRDFEMCQVPGANPPDGSTSFGLLQHVLHHLLPLSAEKSAGPDEWRTRLSEKSSWFLIVLCGRSGEGRKRVIYELIKTLSSFSNLKSKSSRSALSPDKRILVFAELAYSVLSKTVFPGNLPVSGCSPDIAKSMIDGGMVNCLTGILQVIDLDHPDAPKIVNVIVKSLESLTRAANMSEQVLKPDTSNKKRVSGLNVSVAEELNRVSSAEVAEPVPNRSSLEDTDLNDTQESLHQVSSHAMNDNHRADTDMRVGVTEPIISSSAANHEMDFIRDQMRERRVSHHTNHIEVIVDGRTEDDMGDDDDIGDDGEDEDDDDDDDGEDEDEAEDGTRMMSLAETDVDDHDDTGLGDESNDEIIDEGDDDFHENRVIEVRWREPVDGLDHRLPAISQHGATGSLIDDGPEPFEGANMDDLLGLHGSLGSEQRHQATRSSFEQSTVEASGFQHPLLVRPNASGNIGSVLLRRNSSRNLDSLTSESFDASHFFLLEAPVLRRQLPRSLFHDHLGASRNSPFSDYTTNLDSMQLIGRRGPGDGRWADDGRPHRAQTIAIPQAMEEHFLSQLRQNLPVRNNPNGQSQDQLVEEKELAAPPTNDCQQTVQNGITTPHLTDNVHEATDTEIANQGTGTVVGSNCLQAQVCQESFPRDHIAIEPISFDSPPDQPDTMETDDGDDPIGGDNAMVLDFVIPSTRSDNDVENALRFEPEDVAPTLPIIDDADNQVTASSCPGRASEACASTVQTDADVDMNNYDSEGNQVEQSVSHTGHVVCEPSSSMQNLGDAQNGNQADHAVSNSGPSGNTIDPTFLEALPEDLRTEVLASQQAQPVQPQTYVPPSAEEIDPEFLAALPPEIQAEVLAQQRVRRGQQLAQPVVDMDNASIIATFPDDLREEVLLTSSEAVLSGLPSPLLAEAHILRDRAMSHYQARSLFGGIHRLNNRRNGLGFERQSAMDRGVGVTIGRRNISSTSNSMKGKEFEGEQLLDMNALKAVVHLLRLAQPLGKGMLQRLLLNLCAHRITRANIVRLFLNMVKPEAGIQESGLKTDSNRLYGCQPNIVYSRSQLLDGLPPVVLRRVLEIMTYLAANHSSVADMLFCLESVSLSDMAGQISVDRSLYKGKEKLGEAGTMFCGIETSEGGSVPVIILLKLLNVSLVSRSTSHFEQVLGLLRVVVFNAASKLDPKTHSTQVTRDPQLPKKVIQEKREDNLLEDSDSRTILSNAELPLNGKRSLDTRDVFLLLPQSDLRNLSNLLGYEGLSDKAYVLAGDVLKKMALVTPSLRKLFISELSQLTNDMSSSAVRELSILRNTQMLGLSAGSMAGAAILRVLQALSSLISGGCSDTGTDQEEQANLWKLNLALEALWQELSNCISMIETRLGQGSSASASNANVLEHLQLGAAVSKLPLGTERLLPYIEAFFVICEKLQAGKLTTQLDQPTATAIEVDSSRNSTSPSRETSGDCQKRHDGTVMFTRFAEKHRRLLNAFIRQNPGSLENSLSMMLEVPRLVDFDNKKAYFRSKVRQQHEHHITGPLRISVRRAYILEDSYNQLRMRSAQELRGRLNVQFQGEEGIDAGGLTREWYQLLSRVIFDRGALLFTAVGNSATFQPNPNSVYQTEHLSYFKFVGRVVAKALFDGQLLDVHFTRSFYKHILGIKVTYHDIEAVDPDYYKNLKWLLENDVSEILDLTFSMDADEEKHILYEKNEVTDYELKPGGRNIRVTEETKHEYVDLVAEHILTNAITPQINSFLKGFNELIPRELISIFHEKEIELLISGLPEIDLHDLKANTDYTGYTAASPVVQWFWEVVTAFNKEDMARLLQFITGTSKVPLEGFRALQGISGPQKFQIHKAYGASNRLPSAHTCFNQLDLPEYGSKEQLQDRLLLAIHEANEGFGFG</sequence>
<reference evidence="2" key="1">
    <citation type="journal article" date="2023" name="Front. Plant Sci.">
        <title>Chromosomal-level genome assembly of Melastoma candidum provides insights into trichome evolution.</title>
        <authorList>
            <person name="Zhong Y."/>
            <person name="Wu W."/>
            <person name="Sun C."/>
            <person name="Zou P."/>
            <person name="Liu Y."/>
            <person name="Dai S."/>
            <person name="Zhou R."/>
        </authorList>
    </citation>
    <scope>NUCLEOTIDE SEQUENCE [LARGE SCALE GENOMIC DNA]</scope>
</reference>
<protein>
    <submittedName>
        <fullName evidence="1">Uncharacterized protein</fullName>
    </submittedName>
</protein>
<dbReference type="Proteomes" id="UP001057402">
    <property type="component" value="Chromosome 1"/>
</dbReference>
<gene>
    <name evidence="1" type="ORF">MLD38_000898</name>
</gene>
<dbReference type="EMBL" id="CM042880">
    <property type="protein sequence ID" value="KAI4388584.1"/>
    <property type="molecule type" value="Genomic_DNA"/>
</dbReference>
<accession>A0ACB9SBY7</accession>
<name>A0ACB9SBY7_9MYRT</name>
<organism evidence="1 2">
    <name type="scientific">Melastoma candidum</name>
    <dbReference type="NCBI Taxonomy" id="119954"/>
    <lineage>
        <taxon>Eukaryota</taxon>
        <taxon>Viridiplantae</taxon>
        <taxon>Streptophyta</taxon>
        <taxon>Embryophyta</taxon>
        <taxon>Tracheophyta</taxon>
        <taxon>Spermatophyta</taxon>
        <taxon>Magnoliopsida</taxon>
        <taxon>eudicotyledons</taxon>
        <taxon>Gunneridae</taxon>
        <taxon>Pentapetalae</taxon>
        <taxon>rosids</taxon>
        <taxon>malvids</taxon>
        <taxon>Myrtales</taxon>
        <taxon>Melastomataceae</taxon>
        <taxon>Melastomatoideae</taxon>
        <taxon>Melastomateae</taxon>
        <taxon>Melastoma</taxon>
    </lineage>
</organism>